<reference evidence="2" key="1">
    <citation type="submission" date="2022-10" db="EMBL/GenBank/DDBJ databases">
        <title>Genome assembly of Pristionchus species.</title>
        <authorList>
            <person name="Yoshida K."/>
            <person name="Sommer R.J."/>
        </authorList>
    </citation>
    <scope>NUCLEOTIDE SEQUENCE [LARGE SCALE GENOMIC DNA]</scope>
    <source>
        <strain evidence="2">RS5460</strain>
    </source>
</reference>
<name>A0AAN5CVU2_9BILA</name>
<feature type="non-terminal residue" evidence="1">
    <location>
        <position position="140"/>
    </location>
</feature>
<gene>
    <name evidence="1" type="ORF">PMAYCL1PPCAC_21707</name>
</gene>
<organism evidence="1 2">
    <name type="scientific">Pristionchus mayeri</name>
    <dbReference type="NCBI Taxonomy" id="1317129"/>
    <lineage>
        <taxon>Eukaryota</taxon>
        <taxon>Metazoa</taxon>
        <taxon>Ecdysozoa</taxon>
        <taxon>Nematoda</taxon>
        <taxon>Chromadorea</taxon>
        <taxon>Rhabditida</taxon>
        <taxon>Rhabditina</taxon>
        <taxon>Diplogasteromorpha</taxon>
        <taxon>Diplogasteroidea</taxon>
        <taxon>Neodiplogasteridae</taxon>
        <taxon>Pristionchus</taxon>
    </lineage>
</organism>
<keyword evidence="2" id="KW-1185">Reference proteome</keyword>
<comment type="caution">
    <text evidence="1">The sequence shown here is derived from an EMBL/GenBank/DDBJ whole genome shotgun (WGS) entry which is preliminary data.</text>
</comment>
<evidence type="ECO:0000313" key="1">
    <source>
        <dbReference type="EMBL" id="GMR51512.1"/>
    </source>
</evidence>
<proteinExistence type="predicted"/>
<dbReference type="Proteomes" id="UP001328107">
    <property type="component" value="Unassembled WGS sequence"/>
</dbReference>
<sequence length="140" mass="15914">MVYLAMLKDYVDELANQRSSMPSFDKFTLTSGTNILFKDAYFDVENPSPLSLLAWKLQYVESDTCSKFGCDSGTRFLIKWGISDPDVHKKMILLMRAYLSTGTRCACLEGNDYRSFCEVLVGVQFKQLELVIVDEVPNAR</sequence>
<dbReference type="AlphaFoldDB" id="A0AAN5CVU2"/>
<dbReference type="EMBL" id="BTRK01000005">
    <property type="protein sequence ID" value="GMR51512.1"/>
    <property type="molecule type" value="Genomic_DNA"/>
</dbReference>
<protein>
    <submittedName>
        <fullName evidence="1">Uncharacterized protein</fullName>
    </submittedName>
</protein>
<accession>A0AAN5CVU2</accession>
<evidence type="ECO:0000313" key="2">
    <source>
        <dbReference type="Proteomes" id="UP001328107"/>
    </source>
</evidence>